<evidence type="ECO:0000313" key="1">
    <source>
        <dbReference type="EMBL" id="JAD11200.1"/>
    </source>
</evidence>
<name>A0A0A1XJY4_ZEUCU</name>
<reference evidence="1" key="2">
    <citation type="journal article" date="2015" name="Gigascience">
        <title>Reconstructing a comprehensive transcriptome assembly of a white-pupal translocated strain of the pest fruit fly Bactrocera cucurbitae.</title>
        <authorList>
            <person name="Sim S.B."/>
            <person name="Calla B."/>
            <person name="Hall B."/>
            <person name="DeRego T."/>
            <person name="Geib S.M."/>
        </authorList>
    </citation>
    <scope>NUCLEOTIDE SEQUENCE</scope>
</reference>
<protein>
    <submittedName>
        <fullName evidence="1">F-box only protein 31</fullName>
    </submittedName>
</protein>
<accession>A0A0A1XJY4</accession>
<dbReference type="EMBL" id="GBXI01003092">
    <property type="protein sequence ID" value="JAD11200.1"/>
    <property type="molecule type" value="Transcribed_RNA"/>
</dbReference>
<gene>
    <name evidence="1" type="primary">fbxo31</name>
    <name evidence="1" type="ORF">g.29792</name>
</gene>
<reference evidence="1" key="1">
    <citation type="submission" date="2014-11" db="EMBL/GenBank/DDBJ databases">
        <authorList>
            <person name="Geib S."/>
        </authorList>
    </citation>
    <scope>NUCLEOTIDE SEQUENCE</scope>
</reference>
<organism evidence="1">
    <name type="scientific">Zeugodacus cucurbitae</name>
    <name type="common">Melon fruit fly</name>
    <name type="synonym">Bactrocera cucurbitae</name>
    <dbReference type="NCBI Taxonomy" id="28588"/>
    <lineage>
        <taxon>Eukaryota</taxon>
        <taxon>Metazoa</taxon>
        <taxon>Ecdysozoa</taxon>
        <taxon>Arthropoda</taxon>
        <taxon>Hexapoda</taxon>
        <taxon>Insecta</taxon>
        <taxon>Pterygota</taxon>
        <taxon>Neoptera</taxon>
        <taxon>Endopterygota</taxon>
        <taxon>Diptera</taxon>
        <taxon>Brachycera</taxon>
        <taxon>Muscomorpha</taxon>
        <taxon>Tephritoidea</taxon>
        <taxon>Tephritidae</taxon>
        <taxon>Zeugodacus</taxon>
        <taxon>Zeugodacus</taxon>
    </lineage>
</organism>
<sequence>MACLYYCAFGVNSRHSLSLRDGRSVNSNIAPITTSASSALSLFAVFAVVHQHTQTHKTLSVEDREIFWLLSAKVVVVQSARDGTANINLKCRQRKVRTPLAVAEAEAVRLRRETGVCCLTARKLEIERIPCKQTIVKLLSSKIKRKH</sequence>
<proteinExistence type="predicted"/>
<dbReference type="AlphaFoldDB" id="A0A0A1XJY4"/>